<dbReference type="OrthoDB" id="8751266at2"/>
<dbReference type="Pfam" id="PF13463">
    <property type="entry name" value="HTH_27"/>
    <property type="match status" value="1"/>
</dbReference>
<evidence type="ECO:0000256" key="2">
    <source>
        <dbReference type="ARBA" id="ARBA00023125"/>
    </source>
</evidence>
<dbReference type="PANTHER" id="PTHR33164">
    <property type="entry name" value="TRANSCRIPTIONAL REGULATOR, MARR FAMILY"/>
    <property type="match status" value="1"/>
</dbReference>
<dbReference type="InterPro" id="IPR000835">
    <property type="entry name" value="HTH_MarR-typ"/>
</dbReference>
<dbReference type="EMBL" id="CP029343">
    <property type="protein sequence ID" value="AWL07613.1"/>
    <property type="molecule type" value="Genomic_DNA"/>
</dbReference>
<dbReference type="PROSITE" id="PS50995">
    <property type="entry name" value="HTH_MARR_2"/>
    <property type="match status" value="1"/>
</dbReference>
<organism evidence="5 6">
    <name type="scientific">Massilia oculi</name>
    <dbReference type="NCBI Taxonomy" id="945844"/>
    <lineage>
        <taxon>Bacteria</taxon>
        <taxon>Pseudomonadati</taxon>
        <taxon>Pseudomonadota</taxon>
        <taxon>Betaproteobacteria</taxon>
        <taxon>Burkholderiales</taxon>
        <taxon>Oxalobacteraceae</taxon>
        <taxon>Telluria group</taxon>
        <taxon>Massilia</taxon>
    </lineage>
</organism>
<sequence length="217" mass="23635">MDIQPETPWDSTPDVSARIVTAIGRIATVLRAGMWEVSTSEGLNPAQAEILHLLQHRTRGVRLSWLARQLSISAASASDSVAALVGKGLVRKARAEDDGRATALHLTPDGERVAERLGHALSFADNAASRLPSGQQLQLLTGLFKLIAELQKTDRFPELRACLSCRHFEANKYPGAEVPHHCALVGAPLPISFLRIDCAEHEPTDPVTQQRNWAIFA</sequence>
<dbReference type="InterPro" id="IPR036388">
    <property type="entry name" value="WH-like_DNA-bd_sf"/>
</dbReference>
<dbReference type="PANTHER" id="PTHR33164:SF43">
    <property type="entry name" value="HTH-TYPE TRANSCRIPTIONAL REPRESSOR YETL"/>
    <property type="match status" value="1"/>
</dbReference>
<dbReference type="Proteomes" id="UP000245820">
    <property type="component" value="Chromosome"/>
</dbReference>
<protein>
    <submittedName>
        <fullName evidence="5">MarR family transcriptional regulator</fullName>
    </submittedName>
</protein>
<dbReference type="PROSITE" id="PS01117">
    <property type="entry name" value="HTH_MARR_1"/>
    <property type="match status" value="1"/>
</dbReference>
<dbReference type="GO" id="GO:0003700">
    <property type="term" value="F:DNA-binding transcription factor activity"/>
    <property type="evidence" value="ECO:0007669"/>
    <property type="project" value="InterPro"/>
</dbReference>
<dbReference type="SUPFAM" id="SSF46785">
    <property type="entry name" value="Winged helix' DNA-binding domain"/>
    <property type="match status" value="1"/>
</dbReference>
<reference evidence="5 6" key="1">
    <citation type="submission" date="2018-05" db="EMBL/GenBank/DDBJ databases">
        <title>Complete genome sequence of Massilia oculi sp. nov. CCUG 43427T (=DSM 26321T), the type strain of M. oculi, and comparison with genome sequences of other Massilia strains.</title>
        <authorList>
            <person name="Zhu B."/>
        </authorList>
    </citation>
    <scope>NUCLEOTIDE SEQUENCE [LARGE SCALE GENOMIC DNA]</scope>
    <source>
        <strain evidence="5 6">CCUG 43427</strain>
    </source>
</reference>
<dbReference type="SMART" id="SM00347">
    <property type="entry name" value="HTH_MARR"/>
    <property type="match status" value="1"/>
</dbReference>
<keyword evidence="1" id="KW-0805">Transcription regulation</keyword>
<evidence type="ECO:0000256" key="1">
    <source>
        <dbReference type="ARBA" id="ARBA00023015"/>
    </source>
</evidence>
<keyword evidence="6" id="KW-1185">Reference proteome</keyword>
<evidence type="ECO:0000256" key="3">
    <source>
        <dbReference type="ARBA" id="ARBA00023163"/>
    </source>
</evidence>
<dbReference type="AlphaFoldDB" id="A0A2S2DQE7"/>
<dbReference type="InterPro" id="IPR036390">
    <property type="entry name" value="WH_DNA-bd_sf"/>
</dbReference>
<dbReference type="RefSeq" id="WP_109347895.1">
    <property type="nucleotide sequence ID" value="NZ_CP029343.1"/>
</dbReference>
<accession>A0A2S2DQE7</accession>
<keyword evidence="3" id="KW-0804">Transcription</keyword>
<proteinExistence type="predicted"/>
<evidence type="ECO:0000313" key="5">
    <source>
        <dbReference type="EMBL" id="AWL07613.1"/>
    </source>
</evidence>
<feature type="domain" description="HTH marR-type" evidence="4">
    <location>
        <begin position="16"/>
        <end position="149"/>
    </location>
</feature>
<name>A0A2S2DQE7_9BURK</name>
<dbReference type="Gene3D" id="1.10.10.10">
    <property type="entry name" value="Winged helix-like DNA-binding domain superfamily/Winged helix DNA-binding domain"/>
    <property type="match status" value="1"/>
</dbReference>
<evidence type="ECO:0000259" key="4">
    <source>
        <dbReference type="PROSITE" id="PS50995"/>
    </source>
</evidence>
<evidence type="ECO:0000313" key="6">
    <source>
        <dbReference type="Proteomes" id="UP000245820"/>
    </source>
</evidence>
<gene>
    <name evidence="5" type="ORF">DIR46_04105</name>
</gene>
<dbReference type="GO" id="GO:0006950">
    <property type="term" value="P:response to stress"/>
    <property type="evidence" value="ECO:0007669"/>
    <property type="project" value="TreeGrafter"/>
</dbReference>
<keyword evidence="2" id="KW-0238">DNA-binding</keyword>
<dbReference type="KEGG" id="mtim:DIR46_04105"/>
<dbReference type="InterPro" id="IPR023187">
    <property type="entry name" value="Tscrpt_reg_MarR-type_CS"/>
</dbReference>
<dbReference type="InterPro" id="IPR039422">
    <property type="entry name" value="MarR/SlyA-like"/>
</dbReference>
<dbReference type="GO" id="GO:0003677">
    <property type="term" value="F:DNA binding"/>
    <property type="evidence" value="ECO:0007669"/>
    <property type="project" value="UniProtKB-KW"/>
</dbReference>